<feature type="compositionally biased region" description="Low complexity" evidence="1">
    <location>
        <begin position="375"/>
        <end position="390"/>
    </location>
</feature>
<keyword evidence="3" id="KW-1185">Reference proteome</keyword>
<feature type="region of interest" description="Disordered" evidence="1">
    <location>
        <begin position="361"/>
        <end position="395"/>
    </location>
</feature>
<sequence>MERTAIPPRDSSMRSTAARSSSTASHSDKLAKFFGEPVPPPHALQLAVPLSPPPPQLDVYLPGCTLRNSASWSKLSATIDDIGPLCIPAPRVPLEPEVRAHATPEARAAKRSPDQSMAYLREALDDPQDEAWRTRHAGSVKPRTLLDRRAAELETLKDTRALPWSPATASSGSASSRLPKVCPAFPAEYRLLRRAILLDEPVSKLDAGKGMALARKRGWHRRRLVLSSNATVREGLGIHWDNDSLPPTPQFDCLGESTAAPFACLHIFKGDGLVELQRLTLSSTTFIAVADSRSSSERWVLRIGGAASVLPPTDVNGRWAPPEEWRIQLDSLEQLVHWQKMLRSLVLALVRAEQSFRMGNQRTSVRLSGRAGSKRSSALSNATSRSSSSRCCMQDMPGEVSPEMAETEWTGLTLEAAAILSPSPRDEVHPGPAQLALDQAVLAFERARLTGDLALAREALEVMRPASGVEPLLAADSEDEEHMADEQAASAPMVRSDGSAVLGKTKAERAHARAARNSLTLRRVRANSASNASGVPIRGLPLPPQGPAPCVALPALPIPSDKALKLGSPVILDPAPRRLTPKRSLRLELSGQHPYSAAERAIDVHPLTLSEAMRASVWSTSPSSWSSSDDATFSPTSSYAETLPPLTPALSSPSATFEADNSRRPSIASQTAAKRQYAMLDALSLQRTRERPHKTGTGARVTVSSDDLHSQSPLAQRQNATERRSSFFLAFSTSDDEVEEVKPYVPGPSAYPRRRSDMDEHRQAVQTMRDRLHTRVPSPSTGGVLPYANAGSAPASPAAERSRRIEGEIKSAVRRPSIKADAPAVVPPATRSMFNLKAAVRTPPPSRPPPSVPRAGFPQTRVGLAL</sequence>
<dbReference type="Proteomes" id="UP000245946">
    <property type="component" value="Unassembled WGS sequence"/>
</dbReference>
<feature type="compositionally biased region" description="Low complexity" evidence="1">
    <location>
        <begin position="9"/>
        <end position="25"/>
    </location>
</feature>
<reference evidence="2 3" key="1">
    <citation type="journal article" date="2018" name="Mol. Biol. Evol.">
        <title>Broad Genomic Sampling Reveals a Smut Pathogenic Ancestry of the Fungal Clade Ustilaginomycotina.</title>
        <authorList>
            <person name="Kijpornyongpan T."/>
            <person name="Mondo S.J."/>
            <person name="Barry K."/>
            <person name="Sandor L."/>
            <person name="Lee J."/>
            <person name="Lipzen A."/>
            <person name="Pangilinan J."/>
            <person name="LaButti K."/>
            <person name="Hainaut M."/>
            <person name="Henrissat B."/>
            <person name="Grigoriev I.V."/>
            <person name="Spatafora J.W."/>
            <person name="Aime M.C."/>
        </authorList>
    </citation>
    <scope>NUCLEOTIDE SEQUENCE [LARGE SCALE GENOMIC DNA]</scope>
    <source>
        <strain evidence="2 3">MCA 4186</strain>
    </source>
</reference>
<evidence type="ECO:0000256" key="1">
    <source>
        <dbReference type="SAM" id="MobiDB-lite"/>
    </source>
</evidence>
<dbReference type="RefSeq" id="XP_025596521.1">
    <property type="nucleotide sequence ID" value="XM_025745922.1"/>
</dbReference>
<feature type="compositionally biased region" description="Pro residues" evidence="1">
    <location>
        <begin position="842"/>
        <end position="852"/>
    </location>
</feature>
<dbReference type="OrthoDB" id="10332908at2759"/>
<protein>
    <recommendedName>
        <fullName evidence="4">PH domain-containing protein</fullName>
    </recommendedName>
</protein>
<feature type="compositionally biased region" description="Basic and acidic residues" evidence="1">
    <location>
        <begin position="754"/>
        <end position="773"/>
    </location>
</feature>
<dbReference type="EMBL" id="KZ819300">
    <property type="protein sequence ID" value="PWN96242.1"/>
    <property type="molecule type" value="Genomic_DNA"/>
</dbReference>
<dbReference type="AlphaFoldDB" id="A0A316Z5K7"/>
<evidence type="ECO:0008006" key="4">
    <source>
        <dbReference type="Google" id="ProtNLM"/>
    </source>
</evidence>
<feature type="region of interest" description="Disordered" evidence="1">
    <location>
        <begin position="739"/>
        <end position="802"/>
    </location>
</feature>
<feature type="compositionally biased region" description="Low complexity" evidence="1">
    <location>
        <begin position="620"/>
        <end position="656"/>
    </location>
</feature>
<evidence type="ECO:0000313" key="3">
    <source>
        <dbReference type="Proteomes" id="UP000245946"/>
    </source>
</evidence>
<feature type="region of interest" description="Disordered" evidence="1">
    <location>
        <begin position="839"/>
        <end position="866"/>
    </location>
</feature>
<feature type="region of interest" description="Disordered" evidence="1">
    <location>
        <begin position="1"/>
        <end position="36"/>
    </location>
</feature>
<evidence type="ECO:0000313" key="2">
    <source>
        <dbReference type="EMBL" id="PWN96242.1"/>
    </source>
</evidence>
<proteinExistence type="predicted"/>
<organism evidence="2 3">
    <name type="scientific">Tilletiopsis washingtonensis</name>
    <dbReference type="NCBI Taxonomy" id="58919"/>
    <lineage>
        <taxon>Eukaryota</taxon>
        <taxon>Fungi</taxon>
        <taxon>Dikarya</taxon>
        <taxon>Basidiomycota</taxon>
        <taxon>Ustilaginomycotina</taxon>
        <taxon>Exobasidiomycetes</taxon>
        <taxon>Entylomatales</taxon>
        <taxon>Entylomatales incertae sedis</taxon>
        <taxon>Tilletiopsis</taxon>
    </lineage>
</organism>
<feature type="region of interest" description="Disordered" evidence="1">
    <location>
        <begin position="620"/>
        <end position="723"/>
    </location>
</feature>
<name>A0A316Z5K7_9BASI</name>
<feature type="compositionally biased region" description="Polar residues" evidence="1">
    <location>
        <begin position="702"/>
        <end position="719"/>
    </location>
</feature>
<accession>A0A316Z5K7</accession>
<dbReference type="GeneID" id="37273466"/>
<feature type="compositionally biased region" description="Low complexity" evidence="1">
    <location>
        <begin position="786"/>
        <end position="799"/>
    </location>
</feature>
<gene>
    <name evidence="2" type="ORF">FA09DRAFT_96375</name>
</gene>